<dbReference type="GO" id="GO:0004497">
    <property type="term" value="F:monooxygenase activity"/>
    <property type="evidence" value="ECO:0007669"/>
    <property type="project" value="UniProtKB-KW"/>
</dbReference>
<dbReference type="EMBL" id="CM001466">
    <property type="protein sequence ID" value="EHY87747.1"/>
    <property type="molecule type" value="Genomic_DNA"/>
</dbReference>
<dbReference type="PANTHER" id="PTHR24305:SF166">
    <property type="entry name" value="CYTOCHROME P450 12A4, MITOCHONDRIAL-RELATED"/>
    <property type="match status" value="1"/>
</dbReference>
<dbReference type="Gene3D" id="1.10.630.10">
    <property type="entry name" value="Cytochrome P450"/>
    <property type="match status" value="1"/>
</dbReference>
<keyword evidence="6" id="KW-1185">Reference proteome</keyword>
<dbReference type="InterPro" id="IPR017972">
    <property type="entry name" value="Cyt_P450_CS"/>
</dbReference>
<accession>H8GC70</accession>
<keyword evidence="3 4" id="KW-0479">Metal-binding</keyword>
<evidence type="ECO:0000256" key="4">
    <source>
        <dbReference type="RuleBase" id="RU000461"/>
    </source>
</evidence>
<sequence length="461" mass="52212">MSVTQDILPFDRIPGPEGNVLSGLLPQFNSDPLGLLTESFRRYGDLVAYRFGPKLGPLKKTIIAAYHPDLVHQLLMETERTFGRDSDGFRATHDLVGDGLMTTEGSYWRRRRHVLQPLFTPKRVAHYTDLMAAEAERILEEQDRRVDQRLDLHHAMMRYSLRVVGRALFGTELDDVEGELHELIPKANRGIMARTTQIPKLPLTVPTPTNRMFLRTREGLYDLITRIIERSSAAETTGNADTIVSRLRAARDPETGEPLTEQEIRNEALLLFIAGHETTAMGLTFGLHQIGRHPEVQREIAAEIDAHHAEGGTAAEYAQNRETLGRAALSEGLRLFPSVHMTERVARVDLELGGYHIPAGTSVFVVPWVTHRHPEFWPDPERFDPTRFVGGKRDRPKYSYLPFGGGPRVCIGEHFALLASGVLLEALLRRHRIVSHDERISMKVLNSIRPDKEVWTTFEKR</sequence>
<dbReference type="InterPro" id="IPR036396">
    <property type="entry name" value="Cyt_P450_sf"/>
</dbReference>
<dbReference type="PROSITE" id="PS00086">
    <property type="entry name" value="CYTOCHROME_P450"/>
    <property type="match status" value="1"/>
</dbReference>
<dbReference type="PRINTS" id="PR00385">
    <property type="entry name" value="P450"/>
</dbReference>
<proteinExistence type="inferred from homology"/>
<dbReference type="PANTHER" id="PTHR24305">
    <property type="entry name" value="CYTOCHROME P450"/>
    <property type="match status" value="1"/>
</dbReference>
<keyword evidence="4" id="KW-0503">Monooxygenase</keyword>
<keyword evidence="3 4" id="KW-0349">Heme</keyword>
<keyword evidence="3 4" id="KW-0408">Iron</keyword>
<evidence type="ECO:0000313" key="5">
    <source>
        <dbReference type="EMBL" id="EHY87747.1"/>
    </source>
</evidence>
<dbReference type="AlphaFoldDB" id="H8GC70"/>
<evidence type="ECO:0000256" key="3">
    <source>
        <dbReference type="PIRSR" id="PIRSR602401-1"/>
    </source>
</evidence>
<protein>
    <submittedName>
        <fullName evidence="5">Cytochrome P450</fullName>
    </submittedName>
</protein>
<dbReference type="RefSeq" id="WP_005438865.1">
    <property type="nucleotide sequence ID" value="NZ_CM001466.1"/>
</dbReference>
<dbReference type="InterPro" id="IPR001128">
    <property type="entry name" value="Cyt_P450"/>
</dbReference>
<evidence type="ECO:0000256" key="2">
    <source>
        <dbReference type="ARBA" id="ARBA00010617"/>
    </source>
</evidence>
<feature type="binding site" description="axial binding residue" evidence="3">
    <location>
        <position position="410"/>
    </location>
    <ligand>
        <name>heme</name>
        <dbReference type="ChEBI" id="CHEBI:30413"/>
    </ligand>
    <ligandPart>
        <name>Fe</name>
        <dbReference type="ChEBI" id="CHEBI:18248"/>
    </ligandPart>
</feature>
<dbReference type="PRINTS" id="PR00463">
    <property type="entry name" value="EP450I"/>
</dbReference>
<name>H8GC70_9PSEU</name>
<reference evidence="5 6" key="1">
    <citation type="journal article" date="2012" name="Stand. Genomic Sci.">
        <title>Genome sequence of the soil bacterium Saccharomonospora azurea type strain (NA-128(T)).</title>
        <authorList>
            <person name="Klenk H.P."/>
            <person name="Held B."/>
            <person name="Lucas S."/>
            <person name="Lapidus A."/>
            <person name="Copeland A."/>
            <person name="Hammon N."/>
            <person name="Pitluck S."/>
            <person name="Goodwin L.A."/>
            <person name="Han C."/>
            <person name="Tapia R."/>
            <person name="Brambilla E.M."/>
            <person name="Potter G."/>
            <person name="Land M."/>
            <person name="Ivanova N."/>
            <person name="Rohde M."/>
            <person name="Goker M."/>
            <person name="Detter J.C."/>
            <person name="Kyrpides N.C."/>
            <person name="Woyke T."/>
        </authorList>
    </citation>
    <scope>NUCLEOTIDE SEQUENCE [LARGE SCALE GENOMIC DNA]</scope>
    <source>
        <strain evidence="5 6">NA-128</strain>
    </source>
</reference>
<dbReference type="OrthoDB" id="5290182at2"/>
<evidence type="ECO:0000256" key="1">
    <source>
        <dbReference type="ARBA" id="ARBA00001971"/>
    </source>
</evidence>
<evidence type="ECO:0000313" key="6">
    <source>
        <dbReference type="Proteomes" id="UP000004705"/>
    </source>
</evidence>
<dbReference type="Pfam" id="PF00067">
    <property type="entry name" value="p450"/>
    <property type="match status" value="1"/>
</dbReference>
<dbReference type="InterPro" id="IPR002401">
    <property type="entry name" value="Cyt_P450_E_grp-I"/>
</dbReference>
<dbReference type="SUPFAM" id="SSF48264">
    <property type="entry name" value="Cytochrome P450"/>
    <property type="match status" value="1"/>
</dbReference>
<comment type="similarity">
    <text evidence="2 4">Belongs to the cytochrome P450 family.</text>
</comment>
<dbReference type="GO" id="GO:0005506">
    <property type="term" value="F:iron ion binding"/>
    <property type="evidence" value="ECO:0007669"/>
    <property type="project" value="InterPro"/>
</dbReference>
<dbReference type="GO" id="GO:0020037">
    <property type="term" value="F:heme binding"/>
    <property type="evidence" value="ECO:0007669"/>
    <property type="project" value="InterPro"/>
</dbReference>
<dbReference type="InterPro" id="IPR050121">
    <property type="entry name" value="Cytochrome_P450_monoxygenase"/>
</dbReference>
<dbReference type="HOGENOM" id="CLU_001570_5_1_11"/>
<dbReference type="Proteomes" id="UP000004705">
    <property type="component" value="Chromosome"/>
</dbReference>
<keyword evidence="4" id="KW-0560">Oxidoreductase</keyword>
<dbReference type="GO" id="GO:0016705">
    <property type="term" value="F:oxidoreductase activity, acting on paired donors, with incorporation or reduction of molecular oxygen"/>
    <property type="evidence" value="ECO:0007669"/>
    <property type="project" value="InterPro"/>
</dbReference>
<comment type="cofactor">
    <cofactor evidence="1 3">
        <name>heme</name>
        <dbReference type="ChEBI" id="CHEBI:30413"/>
    </cofactor>
</comment>
<gene>
    <name evidence="5" type="ORF">SacazDRAFT_00799</name>
</gene>
<organism evidence="5 6">
    <name type="scientific">Saccharomonospora azurea NA-128</name>
    <dbReference type="NCBI Taxonomy" id="882081"/>
    <lineage>
        <taxon>Bacteria</taxon>
        <taxon>Bacillati</taxon>
        <taxon>Actinomycetota</taxon>
        <taxon>Actinomycetes</taxon>
        <taxon>Pseudonocardiales</taxon>
        <taxon>Pseudonocardiaceae</taxon>
        <taxon>Saccharomonospora</taxon>
    </lineage>
</organism>